<name>A0ABQ9VNE9_SAGOE</name>
<organism evidence="2 3">
    <name type="scientific">Saguinus oedipus</name>
    <name type="common">Cotton-top tamarin</name>
    <name type="synonym">Oedipomidas oedipus</name>
    <dbReference type="NCBI Taxonomy" id="9490"/>
    <lineage>
        <taxon>Eukaryota</taxon>
        <taxon>Metazoa</taxon>
        <taxon>Chordata</taxon>
        <taxon>Craniata</taxon>
        <taxon>Vertebrata</taxon>
        <taxon>Euteleostomi</taxon>
        <taxon>Mammalia</taxon>
        <taxon>Eutheria</taxon>
        <taxon>Euarchontoglires</taxon>
        <taxon>Primates</taxon>
        <taxon>Haplorrhini</taxon>
        <taxon>Platyrrhini</taxon>
        <taxon>Cebidae</taxon>
        <taxon>Callitrichinae</taxon>
        <taxon>Saguinus</taxon>
    </lineage>
</organism>
<reference evidence="2 3" key="1">
    <citation type="submission" date="2023-05" db="EMBL/GenBank/DDBJ databases">
        <title>B98-5 Cell Line De Novo Hybrid Assembly: An Optical Mapping Approach.</title>
        <authorList>
            <person name="Kananen K."/>
            <person name="Auerbach J.A."/>
            <person name="Kautto E."/>
            <person name="Blachly J.S."/>
        </authorList>
    </citation>
    <scope>NUCLEOTIDE SEQUENCE [LARGE SCALE GENOMIC DNA]</scope>
    <source>
        <strain evidence="2">B95-8</strain>
        <tissue evidence="2">Cell line</tissue>
    </source>
</reference>
<comment type="caution">
    <text evidence="2">The sequence shown here is derived from an EMBL/GenBank/DDBJ whole genome shotgun (WGS) entry which is preliminary data.</text>
</comment>
<dbReference type="SUPFAM" id="SSF48484">
    <property type="entry name" value="Lipoxigenase"/>
    <property type="match status" value="1"/>
</dbReference>
<evidence type="ECO:0000313" key="2">
    <source>
        <dbReference type="EMBL" id="KAK2110646.1"/>
    </source>
</evidence>
<accession>A0ABQ9VNE9</accession>
<proteinExistence type="predicted"/>
<sequence>MAGAKLCDLPVDERFLEDKRIDFEASLAKGLADLAIKDTFNVLACWKDLDDFNRIFWCGQSKLAGQPPTPIRLPGPLPPDPT</sequence>
<protein>
    <submittedName>
        <fullName evidence="2">Polyunsaturated fatty acid lipoxygenase alox15</fullName>
    </submittedName>
</protein>
<dbReference type="Gene3D" id="1.20.245.10">
    <property type="entry name" value="Lipoxygenase-1, Domain 5"/>
    <property type="match status" value="1"/>
</dbReference>
<dbReference type="PROSITE" id="PS51393">
    <property type="entry name" value="LIPOXYGENASE_3"/>
    <property type="match status" value="1"/>
</dbReference>
<gene>
    <name evidence="2" type="primary">ALOX15_2</name>
    <name evidence="2" type="ORF">P7K49_010392</name>
</gene>
<evidence type="ECO:0000313" key="3">
    <source>
        <dbReference type="Proteomes" id="UP001266305"/>
    </source>
</evidence>
<dbReference type="InterPro" id="IPR036226">
    <property type="entry name" value="LipOase_C_sf"/>
</dbReference>
<evidence type="ECO:0000259" key="1">
    <source>
        <dbReference type="PROSITE" id="PS51393"/>
    </source>
</evidence>
<keyword evidence="3" id="KW-1185">Reference proteome</keyword>
<feature type="domain" description="Lipoxygenase" evidence="1">
    <location>
        <begin position="1"/>
        <end position="82"/>
    </location>
</feature>
<dbReference type="InterPro" id="IPR013819">
    <property type="entry name" value="LipOase_C"/>
</dbReference>
<dbReference type="Proteomes" id="UP001266305">
    <property type="component" value="Unassembled WGS sequence"/>
</dbReference>
<dbReference type="EMBL" id="JASSZA010000005">
    <property type="protein sequence ID" value="KAK2110646.1"/>
    <property type="molecule type" value="Genomic_DNA"/>
</dbReference>